<evidence type="ECO:0000313" key="1">
    <source>
        <dbReference type="EMBL" id="MFD1167292.1"/>
    </source>
</evidence>
<gene>
    <name evidence="1" type="ORF">ACFQ2C_16965</name>
</gene>
<dbReference type="EMBL" id="JBHTKY010000035">
    <property type="protein sequence ID" value="MFD1167292.1"/>
    <property type="molecule type" value="Genomic_DNA"/>
</dbReference>
<protein>
    <submittedName>
        <fullName evidence="1">Uncharacterized protein</fullName>
    </submittedName>
</protein>
<name>A0ABW3RRK9_9SPHI</name>
<dbReference type="RefSeq" id="WP_380898540.1">
    <property type="nucleotide sequence ID" value="NZ_JBHTKY010000035.1"/>
</dbReference>
<reference evidence="2" key="1">
    <citation type="journal article" date="2019" name="Int. J. Syst. Evol. Microbiol.">
        <title>The Global Catalogue of Microorganisms (GCM) 10K type strain sequencing project: providing services to taxonomists for standard genome sequencing and annotation.</title>
        <authorList>
            <consortium name="The Broad Institute Genomics Platform"/>
            <consortium name="The Broad Institute Genome Sequencing Center for Infectious Disease"/>
            <person name="Wu L."/>
            <person name="Ma J."/>
        </authorList>
    </citation>
    <scope>NUCLEOTIDE SEQUENCE [LARGE SCALE GENOMIC DNA]</scope>
    <source>
        <strain evidence="2">CCUG 52468</strain>
    </source>
</reference>
<comment type="caution">
    <text evidence="1">The sequence shown here is derived from an EMBL/GenBank/DDBJ whole genome shotgun (WGS) entry which is preliminary data.</text>
</comment>
<organism evidence="1 2">
    <name type="scientific">Sphingobacterium daejeonense</name>
    <dbReference type="NCBI Taxonomy" id="371142"/>
    <lineage>
        <taxon>Bacteria</taxon>
        <taxon>Pseudomonadati</taxon>
        <taxon>Bacteroidota</taxon>
        <taxon>Sphingobacteriia</taxon>
        <taxon>Sphingobacteriales</taxon>
        <taxon>Sphingobacteriaceae</taxon>
        <taxon>Sphingobacterium</taxon>
    </lineage>
</organism>
<accession>A0ABW3RRK9</accession>
<sequence length="100" mass="11963">MTMDYEIHLPEYIAQCINKDRPDLHCNGQCVLMKKIKEQEKEESKKNLIIYEYSSLYVHKSQLVFDLKVTKEEIVETHFSPYLVDYRFNHHSSVFRPPIA</sequence>
<evidence type="ECO:0000313" key="2">
    <source>
        <dbReference type="Proteomes" id="UP001597205"/>
    </source>
</evidence>
<keyword evidence="2" id="KW-1185">Reference proteome</keyword>
<dbReference type="Proteomes" id="UP001597205">
    <property type="component" value="Unassembled WGS sequence"/>
</dbReference>
<proteinExistence type="predicted"/>